<keyword evidence="5 6" id="KW-0269">Exonuclease</keyword>
<dbReference type="EMBL" id="JABCSC020000001">
    <property type="protein sequence ID" value="NSL54223.1"/>
    <property type="molecule type" value="Genomic_DNA"/>
</dbReference>
<evidence type="ECO:0000256" key="6">
    <source>
        <dbReference type="HAMAP-Rule" id="MF_00337"/>
    </source>
</evidence>
<dbReference type="PIRSF" id="PIRSF006488">
    <property type="entry name" value="Exonuc_VII_S"/>
    <property type="match status" value="1"/>
</dbReference>
<dbReference type="InterPro" id="IPR037004">
    <property type="entry name" value="Exonuc_VII_ssu_sf"/>
</dbReference>
<dbReference type="SUPFAM" id="SSF116842">
    <property type="entry name" value="XseB-like"/>
    <property type="match status" value="1"/>
</dbReference>
<evidence type="ECO:0000256" key="3">
    <source>
        <dbReference type="ARBA" id="ARBA00022722"/>
    </source>
</evidence>
<comment type="subunit">
    <text evidence="6">Heterooligomer composed of large and small subunits.</text>
</comment>
<keyword evidence="9" id="KW-1185">Reference proteome</keyword>
<dbReference type="NCBIfam" id="TIGR01280">
    <property type="entry name" value="xseB"/>
    <property type="match status" value="1"/>
</dbReference>
<evidence type="ECO:0000313" key="8">
    <source>
        <dbReference type="EMBL" id="NSL54223.1"/>
    </source>
</evidence>
<organism evidence="8 9">
    <name type="scientific">Uliginosibacterium aquaticum</name>
    <dbReference type="NCBI Taxonomy" id="2731212"/>
    <lineage>
        <taxon>Bacteria</taxon>
        <taxon>Pseudomonadati</taxon>
        <taxon>Pseudomonadota</taxon>
        <taxon>Betaproteobacteria</taxon>
        <taxon>Rhodocyclales</taxon>
        <taxon>Zoogloeaceae</taxon>
        <taxon>Uliginosibacterium</taxon>
    </lineage>
</organism>
<dbReference type="InterPro" id="IPR003761">
    <property type="entry name" value="Exonuc_VII_S"/>
</dbReference>
<dbReference type="HAMAP" id="MF_00337">
    <property type="entry name" value="Exonuc_7_S"/>
    <property type="match status" value="1"/>
</dbReference>
<comment type="catalytic activity">
    <reaction evidence="6">
        <text>Exonucleolytic cleavage in either 5'- to 3'- or 3'- to 5'-direction to yield nucleoside 5'-phosphates.</text>
        <dbReference type="EC" id="3.1.11.6"/>
    </reaction>
</comment>
<comment type="caution">
    <text evidence="8">The sequence shown here is derived from an EMBL/GenBank/DDBJ whole genome shotgun (WGS) entry which is preliminary data.</text>
</comment>
<reference evidence="8 9" key="1">
    <citation type="submission" date="2020-06" db="EMBL/GenBank/DDBJ databases">
        <title>Draft genome of Uliginosibacterium sp. IMCC34675.</title>
        <authorList>
            <person name="Song J."/>
        </authorList>
    </citation>
    <scope>NUCLEOTIDE SEQUENCE [LARGE SCALE GENOMIC DNA]</scope>
    <source>
        <strain evidence="8 9">IMCC34675</strain>
    </source>
</reference>
<dbReference type="Proteomes" id="UP000778523">
    <property type="component" value="Unassembled WGS sequence"/>
</dbReference>
<gene>
    <name evidence="6" type="primary">xseB</name>
    <name evidence="8" type="ORF">HJ583_004225</name>
</gene>
<keyword evidence="7" id="KW-0175">Coiled coil</keyword>
<accession>A0ABX2IEK0</accession>
<dbReference type="Pfam" id="PF02609">
    <property type="entry name" value="Exonuc_VII_S"/>
    <property type="match status" value="1"/>
</dbReference>
<feature type="coiled-coil region" evidence="7">
    <location>
        <begin position="9"/>
        <end position="67"/>
    </location>
</feature>
<name>A0ABX2IEK0_9RHOO</name>
<proteinExistence type="inferred from homology"/>
<evidence type="ECO:0000256" key="1">
    <source>
        <dbReference type="ARBA" id="ARBA00009998"/>
    </source>
</evidence>
<keyword evidence="4 6" id="KW-0378">Hydrolase</keyword>
<dbReference type="Gene3D" id="1.10.287.1040">
    <property type="entry name" value="Exonuclease VII, small subunit"/>
    <property type="match status" value="1"/>
</dbReference>
<sequence>MARKSAEQAASFEQALSELEGIVAAMERDDLPLENALASYQRGVKLLRHCQGTLAAAEQKIRILENDQLTDLPGEENP</sequence>
<keyword evidence="3 6" id="KW-0540">Nuclease</keyword>
<keyword evidence="2 6" id="KW-0963">Cytoplasm</keyword>
<comment type="subcellular location">
    <subcellularLocation>
        <location evidence="6">Cytoplasm</location>
    </subcellularLocation>
</comment>
<protein>
    <recommendedName>
        <fullName evidence="6">Exodeoxyribonuclease 7 small subunit</fullName>
        <ecNumber evidence="6">3.1.11.6</ecNumber>
    </recommendedName>
    <alternativeName>
        <fullName evidence="6">Exodeoxyribonuclease VII small subunit</fullName>
        <shortName evidence="6">Exonuclease VII small subunit</shortName>
    </alternativeName>
</protein>
<dbReference type="GO" id="GO:0008855">
    <property type="term" value="F:exodeoxyribonuclease VII activity"/>
    <property type="evidence" value="ECO:0007669"/>
    <property type="project" value="UniProtKB-EC"/>
</dbReference>
<dbReference type="EC" id="3.1.11.6" evidence="6"/>
<evidence type="ECO:0000256" key="7">
    <source>
        <dbReference type="SAM" id="Coils"/>
    </source>
</evidence>
<evidence type="ECO:0000313" key="9">
    <source>
        <dbReference type="Proteomes" id="UP000778523"/>
    </source>
</evidence>
<dbReference type="PANTHER" id="PTHR34137:SF1">
    <property type="entry name" value="EXODEOXYRIBONUCLEASE 7 SMALL SUBUNIT"/>
    <property type="match status" value="1"/>
</dbReference>
<evidence type="ECO:0000256" key="2">
    <source>
        <dbReference type="ARBA" id="ARBA00022490"/>
    </source>
</evidence>
<comment type="function">
    <text evidence="6">Bidirectionally degrades single-stranded DNA into large acid-insoluble oligonucleotides, which are then degraded further into small acid-soluble oligonucleotides.</text>
</comment>
<evidence type="ECO:0000256" key="4">
    <source>
        <dbReference type="ARBA" id="ARBA00022801"/>
    </source>
</evidence>
<comment type="similarity">
    <text evidence="1 6">Belongs to the XseB family.</text>
</comment>
<evidence type="ECO:0000256" key="5">
    <source>
        <dbReference type="ARBA" id="ARBA00022839"/>
    </source>
</evidence>
<dbReference type="RefSeq" id="WP_170020747.1">
    <property type="nucleotide sequence ID" value="NZ_JABCSC020000001.1"/>
</dbReference>
<dbReference type="PANTHER" id="PTHR34137">
    <property type="entry name" value="EXODEOXYRIBONUCLEASE 7 SMALL SUBUNIT"/>
    <property type="match status" value="1"/>
</dbReference>
<dbReference type="NCBIfam" id="NF002140">
    <property type="entry name" value="PRK00977.1-4"/>
    <property type="match status" value="1"/>
</dbReference>